<dbReference type="InterPro" id="IPR019405">
    <property type="entry name" value="Lactonase_7-beta_prop"/>
</dbReference>
<evidence type="ECO:0000313" key="3">
    <source>
        <dbReference type="Proteomes" id="UP001157034"/>
    </source>
</evidence>
<sequence>MSAEPRRVAVGSAHRSAGGGRIEILELAPSPAGDSVVRVASAVTTGPIAYLARHPRLPLLYAASEDGSQGVVTAYAWDAEGALEQRSAGRSPGRPSHLCVSSDGAHLLTADYGTSSVSLFRLEADGSIAGRLDELRCEGSGPSARQESSHPHQVVEVDGAFFVPDLGADLVRRITITPGGALRETARLAVPPGSGPRHAVAADGLLYVACELSGEVRWDGFDGAAGFASGIGSSATGADEIMPSAIRLVGDRILVANRGPGTVLDARRTPGGLVDAHEFASGGTWPRDLVVAGDLVVVADHRADAVHVVGGIEPHQLLAVHRVSGPTSVVALAAA</sequence>
<accession>A0ABQ6K773</accession>
<dbReference type="PANTHER" id="PTHR30344:SF1">
    <property type="entry name" value="6-PHOSPHOGLUCONOLACTONASE"/>
    <property type="match status" value="1"/>
</dbReference>
<dbReference type="InterPro" id="IPR050282">
    <property type="entry name" value="Cycloisomerase_2"/>
</dbReference>
<dbReference type="SUPFAM" id="SSF75011">
    <property type="entry name" value="3-carboxy-cis,cis-mucoante lactonizing enzyme"/>
    <property type="match status" value="1"/>
</dbReference>
<dbReference type="PANTHER" id="PTHR30344">
    <property type="entry name" value="6-PHOSPHOGLUCONOLACTONASE-RELATED"/>
    <property type="match status" value="1"/>
</dbReference>
<dbReference type="InterPro" id="IPR015943">
    <property type="entry name" value="WD40/YVTN_repeat-like_dom_sf"/>
</dbReference>
<evidence type="ECO:0000256" key="1">
    <source>
        <dbReference type="ARBA" id="ARBA00005564"/>
    </source>
</evidence>
<keyword evidence="3" id="KW-1185">Reference proteome</keyword>
<dbReference type="Pfam" id="PF10282">
    <property type="entry name" value="Lactonase"/>
    <property type="match status" value="1"/>
</dbReference>
<dbReference type="RefSeq" id="WP_284253705.1">
    <property type="nucleotide sequence ID" value="NZ_BAAAQO010000002.1"/>
</dbReference>
<proteinExistence type="inferred from homology"/>
<evidence type="ECO:0008006" key="4">
    <source>
        <dbReference type="Google" id="ProtNLM"/>
    </source>
</evidence>
<organism evidence="2 3">
    <name type="scientific">Pseudolysinimonas kribbensis</name>
    <dbReference type="NCBI Taxonomy" id="433641"/>
    <lineage>
        <taxon>Bacteria</taxon>
        <taxon>Bacillati</taxon>
        <taxon>Actinomycetota</taxon>
        <taxon>Actinomycetes</taxon>
        <taxon>Micrococcales</taxon>
        <taxon>Microbacteriaceae</taxon>
        <taxon>Pseudolysinimonas</taxon>
    </lineage>
</organism>
<protein>
    <recommendedName>
        <fullName evidence="4">Lactonase family protein</fullName>
    </recommendedName>
</protein>
<dbReference type="Gene3D" id="2.130.10.10">
    <property type="entry name" value="YVTN repeat-like/Quinoprotein amine dehydrogenase"/>
    <property type="match status" value="1"/>
</dbReference>
<gene>
    <name evidence="2" type="ORF">GCM10025881_16490</name>
</gene>
<comment type="caution">
    <text evidence="2">The sequence shown here is derived from an EMBL/GenBank/DDBJ whole genome shotgun (WGS) entry which is preliminary data.</text>
</comment>
<comment type="similarity">
    <text evidence="1">Belongs to the cycloisomerase 2 family.</text>
</comment>
<evidence type="ECO:0000313" key="2">
    <source>
        <dbReference type="EMBL" id="GMA94825.1"/>
    </source>
</evidence>
<dbReference type="EMBL" id="BSVB01000001">
    <property type="protein sequence ID" value="GMA94825.1"/>
    <property type="molecule type" value="Genomic_DNA"/>
</dbReference>
<dbReference type="Proteomes" id="UP001157034">
    <property type="component" value="Unassembled WGS sequence"/>
</dbReference>
<reference evidence="3" key="1">
    <citation type="journal article" date="2019" name="Int. J. Syst. Evol. Microbiol.">
        <title>The Global Catalogue of Microorganisms (GCM) 10K type strain sequencing project: providing services to taxonomists for standard genome sequencing and annotation.</title>
        <authorList>
            <consortium name="The Broad Institute Genomics Platform"/>
            <consortium name="The Broad Institute Genome Sequencing Center for Infectious Disease"/>
            <person name="Wu L."/>
            <person name="Ma J."/>
        </authorList>
    </citation>
    <scope>NUCLEOTIDE SEQUENCE [LARGE SCALE GENOMIC DNA]</scope>
    <source>
        <strain evidence="3">NBRC 108894</strain>
    </source>
</reference>
<name>A0ABQ6K773_9MICO</name>